<dbReference type="EMBL" id="JACHNU010000001">
    <property type="protein sequence ID" value="MBB4662104.1"/>
    <property type="molecule type" value="Genomic_DNA"/>
</dbReference>
<sequence length="294" mass="30954">MSLRELLTVLRGDRALAAGVVIVAISLLLAAIGPWIVPFDPERATGEVLLAPSLEHPFGTDASGIDVFSRVVAGFRADVTIAIVAVALSLAGGVVLGALAGFDFRSPWAGRGRWTILRLADMVQALPVFILALALVGMTGPSVRNVIVAIAFVNLPIFLRLTRGAVLVTQREAYVDAARVMGLPSRVTLRRHVLPNSMEPVIANASITVGFAVLLTAGLSFLGAGVRPPTPEWGATIASGSRNLVTGEWWISVLPGLVLSVVVLGFALLGEGLRRRWSPADRTAGDPRLQAGPR</sequence>
<dbReference type="Gene3D" id="1.10.3720.10">
    <property type="entry name" value="MetI-like"/>
    <property type="match status" value="1"/>
</dbReference>
<feature type="transmembrane region" description="Helical" evidence="7">
    <location>
        <begin position="249"/>
        <end position="269"/>
    </location>
</feature>
<organism evidence="9 10">
    <name type="scientific">Conexibacter arvalis</name>
    <dbReference type="NCBI Taxonomy" id="912552"/>
    <lineage>
        <taxon>Bacteria</taxon>
        <taxon>Bacillati</taxon>
        <taxon>Actinomycetota</taxon>
        <taxon>Thermoleophilia</taxon>
        <taxon>Solirubrobacterales</taxon>
        <taxon>Conexibacteraceae</taxon>
        <taxon>Conexibacter</taxon>
    </lineage>
</organism>
<evidence type="ECO:0000256" key="1">
    <source>
        <dbReference type="ARBA" id="ARBA00004651"/>
    </source>
</evidence>
<dbReference type="PROSITE" id="PS50928">
    <property type="entry name" value="ABC_TM1"/>
    <property type="match status" value="1"/>
</dbReference>
<feature type="transmembrane region" description="Helical" evidence="7">
    <location>
        <begin position="79"/>
        <end position="104"/>
    </location>
</feature>
<keyword evidence="4 7" id="KW-0812">Transmembrane</keyword>
<keyword evidence="2 7" id="KW-0813">Transport</keyword>
<evidence type="ECO:0000256" key="5">
    <source>
        <dbReference type="ARBA" id="ARBA00022989"/>
    </source>
</evidence>
<evidence type="ECO:0000313" key="10">
    <source>
        <dbReference type="Proteomes" id="UP000585272"/>
    </source>
</evidence>
<proteinExistence type="inferred from homology"/>
<evidence type="ECO:0000256" key="3">
    <source>
        <dbReference type="ARBA" id="ARBA00022475"/>
    </source>
</evidence>
<keyword evidence="6 7" id="KW-0472">Membrane</keyword>
<comment type="caution">
    <text evidence="9">The sequence shown here is derived from an EMBL/GenBank/DDBJ whole genome shotgun (WGS) entry which is preliminary data.</text>
</comment>
<dbReference type="RefSeq" id="WP_183340830.1">
    <property type="nucleotide sequence ID" value="NZ_JACHNU010000001.1"/>
</dbReference>
<evidence type="ECO:0000256" key="6">
    <source>
        <dbReference type="ARBA" id="ARBA00023136"/>
    </source>
</evidence>
<keyword evidence="10" id="KW-1185">Reference proteome</keyword>
<dbReference type="CDD" id="cd06261">
    <property type="entry name" value="TM_PBP2"/>
    <property type="match status" value="1"/>
</dbReference>
<feature type="transmembrane region" description="Helical" evidence="7">
    <location>
        <begin position="201"/>
        <end position="224"/>
    </location>
</feature>
<evidence type="ECO:0000256" key="7">
    <source>
        <dbReference type="RuleBase" id="RU363032"/>
    </source>
</evidence>
<accession>A0A840IDF9</accession>
<name>A0A840IDF9_9ACTN</name>
<evidence type="ECO:0000313" key="9">
    <source>
        <dbReference type="EMBL" id="MBB4662104.1"/>
    </source>
</evidence>
<comment type="similarity">
    <text evidence="7">Belongs to the binding-protein-dependent transport system permease family.</text>
</comment>
<gene>
    <name evidence="9" type="ORF">BDZ31_001677</name>
</gene>
<keyword evidence="3" id="KW-1003">Cell membrane</keyword>
<dbReference type="GO" id="GO:0005886">
    <property type="term" value="C:plasma membrane"/>
    <property type="evidence" value="ECO:0007669"/>
    <property type="project" value="UniProtKB-SubCell"/>
</dbReference>
<reference evidence="9 10" key="1">
    <citation type="submission" date="2020-08" db="EMBL/GenBank/DDBJ databases">
        <title>Genomic Encyclopedia of Archaeal and Bacterial Type Strains, Phase II (KMG-II): from individual species to whole genera.</title>
        <authorList>
            <person name="Goeker M."/>
        </authorList>
    </citation>
    <scope>NUCLEOTIDE SEQUENCE [LARGE SCALE GENOMIC DNA]</scope>
    <source>
        <strain evidence="9 10">DSM 23288</strain>
    </source>
</reference>
<feature type="transmembrane region" description="Helical" evidence="7">
    <location>
        <begin position="15"/>
        <end position="37"/>
    </location>
</feature>
<dbReference type="GO" id="GO:0055085">
    <property type="term" value="P:transmembrane transport"/>
    <property type="evidence" value="ECO:0007669"/>
    <property type="project" value="InterPro"/>
</dbReference>
<evidence type="ECO:0000256" key="4">
    <source>
        <dbReference type="ARBA" id="ARBA00022692"/>
    </source>
</evidence>
<dbReference type="PANTHER" id="PTHR43386:SF1">
    <property type="entry name" value="D,D-DIPEPTIDE TRANSPORT SYSTEM PERMEASE PROTEIN DDPC-RELATED"/>
    <property type="match status" value="1"/>
</dbReference>
<evidence type="ECO:0000259" key="8">
    <source>
        <dbReference type="PROSITE" id="PS50928"/>
    </source>
</evidence>
<dbReference type="SUPFAM" id="SSF161098">
    <property type="entry name" value="MetI-like"/>
    <property type="match status" value="1"/>
</dbReference>
<dbReference type="AlphaFoldDB" id="A0A840IDF9"/>
<protein>
    <submittedName>
        <fullName evidence="9">Peptide/nickel transport system permease protein</fullName>
    </submittedName>
</protein>
<comment type="subcellular location">
    <subcellularLocation>
        <location evidence="1 7">Cell membrane</location>
        <topology evidence="1 7">Multi-pass membrane protein</topology>
    </subcellularLocation>
</comment>
<dbReference type="InterPro" id="IPR050366">
    <property type="entry name" value="BP-dependent_transpt_permease"/>
</dbReference>
<dbReference type="InterPro" id="IPR035906">
    <property type="entry name" value="MetI-like_sf"/>
</dbReference>
<feature type="transmembrane region" description="Helical" evidence="7">
    <location>
        <begin position="116"/>
        <end position="136"/>
    </location>
</feature>
<dbReference type="Pfam" id="PF00528">
    <property type="entry name" value="BPD_transp_1"/>
    <property type="match status" value="1"/>
</dbReference>
<dbReference type="Proteomes" id="UP000585272">
    <property type="component" value="Unassembled WGS sequence"/>
</dbReference>
<evidence type="ECO:0000256" key="2">
    <source>
        <dbReference type="ARBA" id="ARBA00022448"/>
    </source>
</evidence>
<dbReference type="InterPro" id="IPR000515">
    <property type="entry name" value="MetI-like"/>
</dbReference>
<feature type="transmembrane region" description="Helical" evidence="7">
    <location>
        <begin position="142"/>
        <end position="161"/>
    </location>
</feature>
<feature type="domain" description="ABC transmembrane type-1" evidence="8">
    <location>
        <begin position="75"/>
        <end position="270"/>
    </location>
</feature>
<keyword evidence="5 7" id="KW-1133">Transmembrane helix</keyword>
<dbReference type="PANTHER" id="PTHR43386">
    <property type="entry name" value="OLIGOPEPTIDE TRANSPORT SYSTEM PERMEASE PROTEIN APPC"/>
    <property type="match status" value="1"/>
</dbReference>